<evidence type="ECO:0000313" key="2">
    <source>
        <dbReference type="EMBL" id="QJH93507.1"/>
    </source>
</evidence>
<gene>
    <name evidence="1" type="ORF">TM448A00064_0118</name>
    <name evidence="2" type="ORF">TM448B00061_0127</name>
</gene>
<dbReference type="EMBL" id="MT144588">
    <property type="protein sequence ID" value="QJH93507.1"/>
    <property type="molecule type" value="Genomic_DNA"/>
</dbReference>
<dbReference type="AlphaFoldDB" id="A0A6H1Z909"/>
<evidence type="ECO:0000313" key="1">
    <source>
        <dbReference type="EMBL" id="QJA43939.1"/>
    </source>
</evidence>
<organism evidence="1">
    <name type="scientific">viral metagenome</name>
    <dbReference type="NCBI Taxonomy" id="1070528"/>
    <lineage>
        <taxon>unclassified sequences</taxon>
        <taxon>metagenomes</taxon>
        <taxon>organismal metagenomes</taxon>
    </lineage>
</organism>
<sequence>MSRLITGIRPDQGSARCKVGEQLLKEVRQLDQMEQHLLLLGWTNGEVSKAILQAHKQVNMRGGSTRFIHEMDEICKRAEQGERPFKKGETR</sequence>
<reference evidence="1" key="1">
    <citation type="submission" date="2020-03" db="EMBL/GenBank/DDBJ databases">
        <title>The deep terrestrial virosphere.</title>
        <authorList>
            <person name="Holmfeldt K."/>
            <person name="Nilsson E."/>
            <person name="Simone D."/>
            <person name="Lopez-Fernandez M."/>
            <person name="Wu X."/>
            <person name="de Brujin I."/>
            <person name="Lundin D."/>
            <person name="Andersson A."/>
            <person name="Bertilsson S."/>
            <person name="Dopson M."/>
        </authorList>
    </citation>
    <scope>NUCLEOTIDE SEQUENCE</scope>
    <source>
        <strain evidence="1">TM448A00064</strain>
        <strain evidence="2">TM448B00061</strain>
    </source>
</reference>
<name>A0A6H1Z909_9ZZZZ</name>
<dbReference type="EMBL" id="MT143971">
    <property type="protein sequence ID" value="QJA43939.1"/>
    <property type="molecule type" value="Genomic_DNA"/>
</dbReference>
<accession>A0A6H1Z909</accession>
<protein>
    <submittedName>
        <fullName evidence="1">Uncharacterized protein</fullName>
    </submittedName>
</protein>
<proteinExistence type="predicted"/>